<dbReference type="NCBIfam" id="TIGR01007">
    <property type="entry name" value="eps_fam"/>
    <property type="match status" value="1"/>
</dbReference>
<dbReference type="PANTHER" id="PTHR32309:SF13">
    <property type="entry name" value="FERRIC ENTEROBACTIN TRANSPORT PROTEIN FEPE"/>
    <property type="match status" value="1"/>
</dbReference>
<dbReference type="Gene3D" id="3.40.50.300">
    <property type="entry name" value="P-loop containing nucleotide triphosphate hydrolases"/>
    <property type="match status" value="1"/>
</dbReference>
<protein>
    <submittedName>
        <fullName evidence="4">Chain length determinant protein tyrosine kinase EpsG</fullName>
    </submittedName>
    <submittedName>
        <fullName evidence="3">Tyrosine-protein kinase YwqD</fullName>
        <ecNumber evidence="3">2.7.10.2</ecNumber>
    </submittedName>
</protein>
<dbReference type="GO" id="GO:0005524">
    <property type="term" value="F:ATP binding"/>
    <property type="evidence" value="ECO:0007669"/>
    <property type="project" value="UniProtKB-KW"/>
</dbReference>
<dbReference type="InterPro" id="IPR027417">
    <property type="entry name" value="P-loop_NTPase"/>
</dbReference>
<dbReference type="GO" id="GO:0005886">
    <property type="term" value="C:plasma membrane"/>
    <property type="evidence" value="ECO:0007669"/>
    <property type="project" value="TreeGrafter"/>
</dbReference>
<evidence type="ECO:0000256" key="2">
    <source>
        <dbReference type="ARBA" id="ARBA00022840"/>
    </source>
</evidence>
<dbReference type="SUPFAM" id="SSF160246">
    <property type="entry name" value="EspE N-terminal domain-like"/>
    <property type="match status" value="1"/>
</dbReference>
<accession>A0A377SX09</accession>
<sequence>MIAAQIEKSNSSSNIGKLLLDNGKLDSAQAEKVLLLQKEEGIRFGEAAIRLGYISEADIQQVLALQFSYPYLQKGQSKLSPSLVAAYDPFDKIVEEVRCLRSQILLRWISLGHKSVLLASCDEVAGELIANLAIVFSQLGEKTLLVDANLRQPHQHDLFGLQNRQGFSEVLAGRVSIQTAIQHVDGLLDLSVLTAGTKAPNPQELLSKGDMGEFTAELESIYDVILYDAPPSTKAADVQLLAARTKGVILVAVRHKTSLKDLAQLRDQCEMAGAEVLGCVLLGS</sequence>
<evidence type="ECO:0000313" key="5">
    <source>
        <dbReference type="Proteomes" id="UP000255108"/>
    </source>
</evidence>
<dbReference type="InterPro" id="IPR005702">
    <property type="entry name" value="Wzc-like_C"/>
</dbReference>
<organism evidence="3 5">
    <name type="scientific">Iodobacter fluviatilis</name>
    <dbReference type="NCBI Taxonomy" id="537"/>
    <lineage>
        <taxon>Bacteria</taxon>
        <taxon>Pseudomonadati</taxon>
        <taxon>Pseudomonadota</taxon>
        <taxon>Betaproteobacteria</taxon>
        <taxon>Neisseriales</taxon>
        <taxon>Chitinibacteraceae</taxon>
        <taxon>Iodobacter</taxon>
    </lineage>
</organism>
<evidence type="ECO:0000313" key="6">
    <source>
        <dbReference type="Proteomes" id="UP000295794"/>
    </source>
</evidence>
<dbReference type="SUPFAM" id="SSF52540">
    <property type="entry name" value="P-loop containing nucleoside triphosphate hydrolases"/>
    <property type="match status" value="1"/>
</dbReference>
<evidence type="ECO:0000313" key="4">
    <source>
        <dbReference type="EMBL" id="TCU88022.1"/>
    </source>
</evidence>
<dbReference type="RefSeq" id="WP_115229648.1">
    <property type="nucleotide sequence ID" value="NZ_CAWOLO010000004.1"/>
</dbReference>
<keyword evidence="2" id="KW-0067">ATP-binding</keyword>
<evidence type="ECO:0000256" key="1">
    <source>
        <dbReference type="ARBA" id="ARBA00022741"/>
    </source>
</evidence>
<keyword evidence="3" id="KW-0808">Transferase</keyword>
<dbReference type="InterPro" id="IPR050445">
    <property type="entry name" value="Bact_polysacc_biosynth/exp"/>
</dbReference>
<keyword evidence="6" id="KW-1185">Reference proteome</keyword>
<keyword evidence="3" id="KW-0418">Kinase</keyword>
<evidence type="ECO:0000313" key="3">
    <source>
        <dbReference type="EMBL" id="STR45523.1"/>
    </source>
</evidence>
<proteinExistence type="predicted"/>
<dbReference type="OrthoDB" id="9808257at2"/>
<name>A0A377SX09_9NEIS</name>
<dbReference type="EC" id="2.7.10.2" evidence="3"/>
<reference evidence="3 5" key="1">
    <citation type="submission" date="2018-06" db="EMBL/GenBank/DDBJ databases">
        <authorList>
            <consortium name="Pathogen Informatics"/>
            <person name="Doyle S."/>
        </authorList>
    </citation>
    <scope>NUCLEOTIDE SEQUENCE [LARGE SCALE GENOMIC DNA]</scope>
    <source>
        <strain evidence="3 5">NCTC11159</strain>
    </source>
</reference>
<dbReference type="EMBL" id="SMBT01000004">
    <property type="protein sequence ID" value="TCU88022.1"/>
    <property type="molecule type" value="Genomic_DNA"/>
</dbReference>
<keyword evidence="1" id="KW-0547">Nucleotide-binding</keyword>
<gene>
    <name evidence="3" type="primary">ywqD</name>
    <name evidence="4" type="ORF">EV682_104192</name>
    <name evidence="3" type="ORF">NCTC11159_04098</name>
</gene>
<dbReference type="PANTHER" id="PTHR32309">
    <property type="entry name" value="TYROSINE-PROTEIN KINASE"/>
    <property type="match status" value="1"/>
</dbReference>
<dbReference type="InterPro" id="IPR037257">
    <property type="entry name" value="T2SS_E_N_sf"/>
</dbReference>
<dbReference type="CDD" id="cd05387">
    <property type="entry name" value="BY-kinase"/>
    <property type="match status" value="1"/>
</dbReference>
<dbReference type="EMBL" id="UGHR01000004">
    <property type="protein sequence ID" value="STR45523.1"/>
    <property type="molecule type" value="Genomic_DNA"/>
</dbReference>
<dbReference type="Proteomes" id="UP000295794">
    <property type="component" value="Unassembled WGS sequence"/>
</dbReference>
<dbReference type="Proteomes" id="UP000255108">
    <property type="component" value="Unassembled WGS sequence"/>
</dbReference>
<dbReference type="Gene3D" id="1.10.40.70">
    <property type="match status" value="1"/>
</dbReference>
<dbReference type="AlphaFoldDB" id="A0A377SX09"/>
<reference evidence="4 6" key="2">
    <citation type="submission" date="2019-03" db="EMBL/GenBank/DDBJ databases">
        <title>Genomic Encyclopedia of Type Strains, Phase IV (KMG-IV): sequencing the most valuable type-strain genomes for metagenomic binning, comparative biology and taxonomic classification.</title>
        <authorList>
            <person name="Goeker M."/>
        </authorList>
    </citation>
    <scope>NUCLEOTIDE SEQUENCE [LARGE SCALE GENOMIC DNA]</scope>
    <source>
        <strain evidence="4 6">DSM 3764</strain>
    </source>
</reference>
<dbReference type="GO" id="GO:0004715">
    <property type="term" value="F:non-membrane spanning protein tyrosine kinase activity"/>
    <property type="evidence" value="ECO:0007669"/>
    <property type="project" value="UniProtKB-EC"/>
</dbReference>